<accession>A0A6V8NTT6</accession>
<keyword evidence="4 7" id="KW-0812">Transmembrane</keyword>
<dbReference type="PANTHER" id="PTHR30151">
    <property type="entry name" value="ALKANE SULFONATE ABC TRANSPORTER-RELATED, MEMBRANE SUBUNIT"/>
    <property type="match status" value="1"/>
</dbReference>
<feature type="transmembrane region" description="Helical" evidence="7">
    <location>
        <begin position="63"/>
        <end position="83"/>
    </location>
</feature>
<gene>
    <name evidence="9" type="ORF">HKBW3S06_01122</name>
</gene>
<evidence type="ECO:0000256" key="6">
    <source>
        <dbReference type="ARBA" id="ARBA00023136"/>
    </source>
</evidence>
<keyword evidence="6 7" id="KW-0472">Membrane</keyword>
<feature type="transmembrane region" description="Helical" evidence="7">
    <location>
        <begin position="154"/>
        <end position="175"/>
    </location>
</feature>
<evidence type="ECO:0000313" key="9">
    <source>
        <dbReference type="EMBL" id="GFP21896.1"/>
    </source>
</evidence>
<evidence type="ECO:0000256" key="2">
    <source>
        <dbReference type="ARBA" id="ARBA00022448"/>
    </source>
</evidence>
<dbReference type="InterPro" id="IPR000515">
    <property type="entry name" value="MetI-like"/>
</dbReference>
<reference evidence="9 10" key="1">
    <citation type="journal article" date="2020" name="Front. Microbiol.">
        <title>Single-cell genomics of novel Actinobacteria with the Wood-Ljungdahl pathway discovered in a serpentinizing system.</title>
        <authorList>
            <person name="Merino N."/>
            <person name="Kawai M."/>
            <person name="Boyd E.S."/>
            <person name="Colman D.R."/>
            <person name="McGlynn S.E."/>
            <person name="Nealson K.H."/>
            <person name="Kurokawa K."/>
            <person name="Hongoh Y."/>
        </authorList>
    </citation>
    <scope>NUCLEOTIDE SEQUENCE [LARGE SCALE GENOMIC DNA]</scope>
    <source>
        <strain evidence="9 10">S06</strain>
    </source>
</reference>
<keyword evidence="3" id="KW-1003">Cell membrane</keyword>
<evidence type="ECO:0000259" key="8">
    <source>
        <dbReference type="PROSITE" id="PS50928"/>
    </source>
</evidence>
<dbReference type="GO" id="GO:0055085">
    <property type="term" value="P:transmembrane transport"/>
    <property type="evidence" value="ECO:0007669"/>
    <property type="project" value="InterPro"/>
</dbReference>
<feature type="transmembrane region" description="Helical" evidence="7">
    <location>
        <begin position="20"/>
        <end position="51"/>
    </location>
</feature>
<keyword evidence="5 7" id="KW-1133">Transmembrane helix</keyword>
<feature type="transmembrane region" description="Helical" evidence="7">
    <location>
        <begin position="131"/>
        <end position="148"/>
    </location>
</feature>
<dbReference type="InterPro" id="IPR035906">
    <property type="entry name" value="MetI-like_sf"/>
</dbReference>
<comment type="caution">
    <text evidence="9">The sequence shown here is derived from an EMBL/GenBank/DDBJ whole genome shotgun (WGS) entry which is preliminary data.</text>
</comment>
<dbReference type="CDD" id="cd06261">
    <property type="entry name" value="TM_PBP2"/>
    <property type="match status" value="1"/>
</dbReference>
<sequence length="222" mass="24183">MLPAPLSVLQTLVNGFMDRTFLIGIAISMRRITIGYGISVIAGILLGLLIGRVKLLDETVGSLVLGLQTLPSITWLPLALLWFGLNEKAIIFVVIMGAVFSITIGTYSGVKGVPPLYLKAGRNMGAQGYQLFLQVIIPAALPSIVVGLKQGWSWAWRSLMAGELLFVSLGLGFLLMMGRELNDMSQVIAVMIIIIIIGLVVDKLIFAKLERNLYERWGLDLA</sequence>
<comment type="similarity">
    <text evidence="7">Belongs to the binding-protein-dependent transport system permease family.</text>
</comment>
<keyword evidence="2 7" id="KW-0813">Transport</keyword>
<evidence type="ECO:0000256" key="5">
    <source>
        <dbReference type="ARBA" id="ARBA00022989"/>
    </source>
</evidence>
<dbReference type="EMBL" id="BLRV01000133">
    <property type="protein sequence ID" value="GFP21896.1"/>
    <property type="molecule type" value="Genomic_DNA"/>
</dbReference>
<evidence type="ECO:0000256" key="7">
    <source>
        <dbReference type="RuleBase" id="RU363032"/>
    </source>
</evidence>
<dbReference type="PROSITE" id="PS50928">
    <property type="entry name" value="ABC_TM1"/>
    <property type="match status" value="1"/>
</dbReference>
<proteinExistence type="inferred from homology"/>
<comment type="subcellular location">
    <subcellularLocation>
        <location evidence="1 7">Cell membrane</location>
        <topology evidence="1 7">Multi-pass membrane protein</topology>
    </subcellularLocation>
</comment>
<protein>
    <submittedName>
        <fullName evidence="9">NitT/TauT family transport system permease protein</fullName>
    </submittedName>
</protein>
<evidence type="ECO:0000256" key="1">
    <source>
        <dbReference type="ARBA" id="ARBA00004651"/>
    </source>
</evidence>
<organism evidence="9 10">
    <name type="scientific">Candidatus Hakubella thermalkaliphila</name>
    <dbReference type="NCBI Taxonomy" id="2754717"/>
    <lineage>
        <taxon>Bacteria</taxon>
        <taxon>Bacillati</taxon>
        <taxon>Actinomycetota</taxon>
        <taxon>Actinomycetota incertae sedis</taxon>
        <taxon>Candidatus Hakubellales</taxon>
        <taxon>Candidatus Hakubellaceae</taxon>
        <taxon>Candidatus Hakubella</taxon>
    </lineage>
</organism>
<feature type="domain" description="ABC transmembrane type-1" evidence="8">
    <location>
        <begin position="25"/>
        <end position="205"/>
    </location>
</feature>
<dbReference type="Gene3D" id="1.10.3720.10">
    <property type="entry name" value="MetI-like"/>
    <property type="match status" value="1"/>
</dbReference>
<dbReference type="SUPFAM" id="SSF161098">
    <property type="entry name" value="MetI-like"/>
    <property type="match status" value="1"/>
</dbReference>
<name>A0A6V8NTT6_9ACTN</name>
<feature type="transmembrane region" description="Helical" evidence="7">
    <location>
        <begin position="187"/>
        <end position="206"/>
    </location>
</feature>
<evidence type="ECO:0000313" key="10">
    <source>
        <dbReference type="Proteomes" id="UP000580051"/>
    </source>
</evidence>
<dbReference type="GO" id="GO:0005886">
    <property type="term" value="C:plasma membrane"/>
    <property type="evidence" value="ECO:0007669"/>
    <property type="project" value="UniProtKB-SubCell"/>
</dbReference>
<feature type="transmembrane region" description="Helical" evidence="7">
    <location>
        <begin position="89"/>
        <end position="110"/>
    </location>
</feature>
<evidence type="ECO:0000256" key="3">
    <source>
        <dbReference type="ARBA" id="ARBA00022475"/>
    </source>
</evidence>
<dbReference type="Proteomes" id="UP000580051">
    <property type="component" value="Unassembled WGS sequence"/>
</dbReference>
<dbReference type="AlphaFoldDB" id="A0A6V8NTT6"/>
<evidence type="ECO:0000256" key="4">
    <source>
        <dbReference type="ARBA" id="ARBA00022692"/>
    </source>
</evidence>
<dbReference type="Pfam" id="PF00528">
    <property type="entry name" value="BPD_transp_1"/>
    <property type="match status" value="1"/>
</dbReference>
<dbReference type="PANTHER" id="PTHR30151:SF0">
    <property type="entry name" value="ABC TRANSPORTER PERMEASE PROTEIN MJ0413-RELATED"/>
    <property type="match status" value="1"/>
</dbReference>